<feature type="region of interest" description="Disordered" evidence="1">
    <location>
        <begin position="1"/>
        <end position="29"/>
    </location>
</feature>
<sequence>GGGGGRSAGADGRPVQPGRLGDGMEHRLRGQPVRSLRVRPGHPRLRAVGSRRLARRLATATSREVGGPARALPARLRVRLRLRAGVAQTSSRRARRHVPATPGVVVGTGEVATIPSPVSHAGPRAFGGTLGRHVRVSRRGRGGICRLLARSRATYGRADPAPQEAPGRRLVPGAGGRRRGRRYRSRRLRDTGRAGGPAPGHRRRAVLPGTGTRARATPGGVPGGLAPETRRPLLAGGRGRLAQRLVPALRLHARRYVAVPQGAGAKRPV</sequence>
<feature type="compositionally biased region" description="Low complexity" evidence="1">
    <location>
        <begin position="208"/>
        <end position="219"/>
    </location>
</feature>
<name>A0A6J4P2R7_9ACTN</name>
<protein>
    <submittedName>
        <fullName evidence="2">Uncharacterized protein</fullName>
    </submittedName>
</protein>
<dbReference type="AlphaFoldDB" id="A0A6J4P2R7"/>
<dbReference type="EMBL" id="CADCUV010000054">
    <property type="protein sequence ID" value="CAA9402084.1"/>
    <property type="molecule type" value="Genomic_DNA"/>
</dbReference>
<organism evidence="2">
    <name type="scientific">uncultured Rubrobacteraceae bacterium</name>
    <dbReference type="NCBI Taxonomy" id="349277"/>
    <lineage>
        <taxon>Bacteria</taxon>
        <taxon>Bacillati</taxon>
        <taxon>Actinomycetota</taxon>
        <taxon>Rubrobacteria</taxon>
        <taxon>Rubrobacterales</taxon>
        <taxon>Rubrobacteraceae</taxon>
        <taxon>environmental samples</taxon>
    </lineage>
</organism>
<evidence type="ECO:0000313" key="2">
    <source>
        <dbReference type="EMBL" id="CAA9402084.1"/>
    </source>
</evidence>
<feature type="non-terminal residue" evidence="2">
    <location>
        <position position="269"/>
    </location>
</feature>
<feature type="region of interest" description="Disordered" evidence="1">
    <location>
        <begin position="156"/>
        <end position="231"/>
    </location>
</feature>
<feature type="compositionally biased region" description="Basic residues" evidence="1">
    <location>
        <begin position="176"/>
        <end position="187"/>
    </location>
</feature>
<proteinExistence type="predicted"/>
<feature type="non-terminal residue" evidence="2">
    <location>
        <position position="1"/>
    </location>
</feature>
<reference evidence="2" key="1">
    <citation type="submission" date="2020-02" db="EMBL/GenBank/DDBJ databases">
        <authorList>
            <person name="Meier V. D."/>
        </authorList>
    </citation>
    <scope>NUCLEOTIDE SEQUENCE</scope>
    <source>
        <strain evidence="2">AVDCRST_MAG22</strain>
    </source>
</reference>
<evidence type="ECO:0000256" key="1">
    <source>
        <dbReference type="SAM" id="MobiDB-lite"/>
    </source>
</evidence>
<gene>
    <name evidence="2" type="ORF">AVDCRST_MAG22-1166</name>
</gene>
<accession>A0A6J4P2R7</accession>